<dbReference type="EMBL" id="PQFF01000319">
    <property type="protein sequence ID" value="RHZ61172.1"/>
    <property type="molecule type" value="Genomic_DNA"/>
</dbReference>
<protein>
    <submittedName>
        <fullName evidence="1">Uncharacterized protein</fullName>
    </submittedName>
</protein>
<proteinExistence type="predicted"/>
<keyword evidence="2" id="KW-1185">Reference proteome</keyword>
<gene>
    <name evidence="1" type="ORF">Glove_349g59</name>
</gene>
<name>A0A397HDM5_9GLOM</name>
<organism evidence="1 2">
    <name type="scientific">Diversispora epigaea</name>
    <dbReference type="NCBI Taxonomy" id="1348612"/>
    <lineage>
        <taxon>Eukaryota</taxon>
        <taxon>Fungi</taxon>
        <taxon>Fungi incertae sedis</taxon>
        <taxon>Mucoromycota</taxon>
        <taxon>Glomeromycotina</taxon>
        <taxon>Glomeromycetes</taxon>
        <taxon>Diversisporales</taxon>
        <taxon>Diversisporaceae</taxon>
        <taxon>Diversispora</taxon>
    </lineage>
</organism>
<evidence type="ECO:0000313" key="2">
    <source>
        <dbReference type="Proteomes" id="UP000266861"/>
    </source>
</evidence>
<dbReference type="Proteomes" id="UP000266861">
    <property type="component" value="Unassembled WGS sequence"/>
</dbReference>
<accession>A0A397HDM5</accession>
<sequence length="301" mass="34795">MININELIFQKLIRNRYKHVSDLSNYLEISEYIDYGYSDHTAFLFNIWKPAVILPLKILQNRPDIYHKYLITVESCQNLFGGSYSANLSTHTKAITTYNGTSQNKLSTRDVKAEAFAIVLSAPNANIGSSRLSHFQKELQNLKNLNASIKIIEVTKIPEITEETNKIQKNRQKYVEAFEKINYPDHFTLELVKKRLDKYDISTLLDLQALADIMIMLCIRPTELISLRITDNEITGKSGVKWFNRFLKNYDLISCYLCKIGAVYAGQCLRHDPHNFTSPVQNYVVVNYWKIGQKPEDARPF</sequence>
<reference evidence="1 2" key="1">
    <citation type="submission" date="2018-08" db="EMBL/GenBank/DDBJ databases">
        <title>Genome and evolution of the arbuscular mycorrhizal fungus Diversispora epigaea (formerly Glomus versiforme) and its bacterial endosymbionts.</title>
        <authorList>
            <person name="Sun X."/>
            <person name="Fei Z."/>
            <person name="Harrison M."/>
        </authorList>
    </citation>
    <scope>NUCLEOTIDE SEQUENCE [LARGE SCALE GENOMIC DNA]</scope>
    <source>
        <strain evidence="1 2">IT104</strain>
    </source>
</reference>
<evidence type="ECO:0000313" key="1">
    <source>
        <dbReference type="EMBL" id="RHZ61172.1"/>
    </source>
</evidence>
<comment type="caution">
    <text evidence="1">The sequence shown here is derived from an EMBL/GenBank/DDBJ whole genome shotgun (WGS) entry which is preliminary data.</text>
</comment>
<dbReference type="AlphaFoldDB" id="A0A397HDM5"/>